<dbReference type="SUPFAM" id="SSF55961">
    <property type="entry name" value="Bet v1-like"/>
    <property type="match status" value="1"/>
</dbReference>
<evidence type="ECO:0000313" key="2">
    <source>
        <dbReference type="Proteomes" id="UP001560019"/>
    </source>
</evidence>
<dbReference type="EMBL" id="JBEHHI010000001">
    <property type="protein sequence ID" value="MEX5728418.1"/>
    <property type="molecule type" value="Genomic_DNA"/>
</dbReference>
<reference evidence="1 2" key="1">
    <citation type="submission" date="2024-06" db="EMBL/GenBank/DDBJ databases">
        <title>Genome of Rhodovulum iodosum, a marine photoferrotroph.</title>
        <authorList>
            <person name="Bianchini G."/>
            <person name="Nikeleit V."/>
            <person name="Kappler A."/>
            <person name="Bryce C."/>
            <person name="Sanchez-Baracaldo P."/>
        </authorList>
    </citation>
    <scope>NUCLEOTIDE SEQUENCE [LARGE SCALE GENOMIC DNA]</scope>
    <source>
        <strain evidence="1 2">UT/N1</strain>
    </source>
</reference>
<dbReference type="CDD" id="cd07821">
    <property type="entry name" value="PYR_PYL_RCAR_like"/>
    <property type="match status" value="1"/>
</dbReference>
<comment type="caution">
    <text evidence="1">The sequence shown here is derived from an EMBL/GenBank/DDBJ whole genome shotgun (WGS) entry which is preliminary data.</text>
</comment>
<gene>
    <name evidence="1" type="ORF">Ga0609869_001771</name>
</gene>
<evidence type="ECO:0000313" key="1">
    <source>
        <dbReference type="EMBL" id="MEX5728418.1"/>
    </source>
</evidence>
<proteinExistence type="predicted"/>
<name>A0ABV3XSX1_9RHOB</name>
<dbReference type="Gene3D" id="3.30.530.20">
    <property type="match status" value="1"/>
</dbReference>
<organism evidence="1 2">
    <name type="scientific">Rhodovulum iodosum</name>
    <dbReference type="NCBI Taxonomy" id="68291"/>
    <lineage>
        <taxon>Bacteria</taxon>
        <taxon>Pseudomonadati</taxon>
        <taxon>Pseudomonadota</taxon>
        <taxon>Alphaproteobacteria</taxon>
        <taxon>Rhodobacterales</taxon>
        <taxon>Paracoccaceae</taxon>
        <taxon>Rhodovulum</taxon>
    </lineage>
</organism>
<accession>A0ABV3XSX1</accession>
<dbReference type="InterPro" id="IPR023393">
    <property type="entry name" value="START-like_dom_sf"/>
</dbReference>
<protein>
    <recommendedName>
        <fullName evidence="3">SRPBCC family protein</fullName>
    </recommendedName>
</protein>
<dbReference type="Proteomes" id="UP001560019">
    <property type="component" value="Unassembled WGS sequence"/>
</dbReference>
<dbReference type="InterPro" id="IPR019587">
    <property type="entry name" value="Polyketide_cyclase/dehydratase"/>
</dbReference>
<dbReference type="Pfam" id="PF10604">
    <property type="entry name" value="Polyketide_cyc2"/>
    <property type="match status" value="1"/>
</dbReference>
<keyword evidence="2" id="KW-1185">Reference proteome</keyword>
<sequence>MAPAALWEEIGGFCAIADRYLRLASCEEEEIEGARHRRLMADDGAEILELYADKGGATGYRYEIVESPLPVADYEATFAVAESGAGSTVTWSSRFTADGVTEAEAAGILGGICGNRAHGDPGALRAATGTGAARSRLAKRCGMHYLRSVACLG</sequence>
<dbReference type="RefSeq" id="WP_125403072.1">
    <property type="nucleotide sequence ID" value="NZ_JBEHHI010000001.1"/>
</dbReference>
<evidence type="ECO:0008006" key="3">
    <source>
        <dbReference type="Google" id="ProtNLM"/>
    </source>
</evidence>